<feature type="compositionally biased region" description="Polar residues" evidence="1">
    <location>
        <begin position="493"/>
        <end position="558"/>
    </location>
</feature>
<protein>
    <submittedName>
        <fullName evidence="3">DUF3300 domain-containing protein</fullName>
    </submittedName>
</protein>
<feature type="region of interest" description="Disordered" evidence="1">
    <location>
        <begin position="28"/>
        <end position="51"/>
    </location>
</feature>
<dbReference type="PANTHER" id="PTHR40269:SF1">
    <property type="entry name" value="OUTER MEMBRANE PROTEIN"/>
    <property type="match status" value="1"/>
</dbReference>
<feature type="chain" id="PRO_5024343609" evidence="2">
    <location>
        <begin position="23"/>
        <end position="639"/>
    </location>
</feature>
<accession>A0A5R9IPM8</accession>
<feature type="compositionally biased region" description="Basic and acidic residues" evidence="1">
    <location>
        <begin position="426"/>
        <end position="439"/>
    </location>
</feature>
<dbReference type="InterPro" id="IPR021728">
    <property type="entry name" value="DUF3300"/>
</dbReference>
<feature type="region of interest" description="Disordered" evidence="1">
    <location>
        <begin position="424"/>
        <end position="639"/>
    </location>
</feature>
<feature type="signal peptide" evidence="2">
    <location>
        <begin position="1"/>
        <end position="22"/>
    </location>
</feature>
<reference evidence="3 4" key="1">
    <citation type="submission" date="2019-05" db="EMBL/GenBank/DDBJ databases">
        <title>Genome sequences of Thalassotalea litorea 1K03283.</title>
        <authorList>
            <person name="Zhang D."/>
        </authorList>
    </citation>
    <scope>NUCLEOTIDE SEQUENCE [LARGE SCALE GENOMIC DNA]</scope>
    <source>
        <strain evidence="3 4">MCCC 1K03283</strain>
    </source>
</reference>
<sequence>MTRFTQLLALLYLTSSASIVFAQQENNTARQISEPEPAQSSAPKKAQQANTEQIFSDAELEQMLAPIALYPDSLLTHILIASTYPLEVVQASRWRAENESLANDKAMKAAEDEDWDPSVKALIAFPEVLKRIADDLDWLQDLGDAFLDDESRLLASIQSLRQQADEAGSLSNMDKVEVYKEDNVIVIQSPEPEVIYVPYYDTRVVYGNWRWGYYPPVYWDWRWHHNHNRFAQVGYYTWLPGVSISFNYHFNSFYWPGYHMRVYNDYRYKPYHYRNQHYPGRRYHHKKPYYATKIKKDLGQQWKHDPKHRKGVGYRTDYAKKQYHSNRDAYVTPPTADMRKMGHVGGEQGAGRKELMRQKHQQLQQEVDAQAQIRDTGMNTTLSPANRSKTDATVNDTAQRLKYRNEDVAKRPVNKELIQSYQQRFEQQRRDLATTRNEQRTTTPATRSATEQINRSNNELSRQLQGRDRYQKVQDKLSRSSADYNQLREQKMRTGNATTPVRQTAPRSVTNSRVTQPSVSATRTVEPSRSATLPSRSVNQPSATSSRRSLTPASSPSVHTAPTTRTAPAMRSTTPARSTMQSTQMSTPRSTMRTPTRTIQSPPARVATPRASTPRVSTPRAPAQTTTRSAPPSSRQKQY</sequence>
<feature type="compositionally biased region" description="Low complexity" evidence="1">
    <location>
        <begin position="585"/>
        <end position="598"/>
    </location>
</feature>
<evidence type="ECO:0000313" key="4">
    <source>
        <dbReference type="Proteomes" id="UP000307790"/>
    </source>
</evidence>
<name>A0A5R9IPM8_9GAMM</name>
<dbReference type="Proteomes" id="UP000307790">
    <property type="component" value="Unassembled WGS sequence"/>
</dbReference>
<feature type="compositionally biased region" description="Basic and acidic residues" evidence="1">
    <location>
        <begin position="465"/>
        <end position="478"/>
    </location>
</feature>
<feature type="compositionally biased region" description="Polar residues" evidence="1">
    <location>
        <begin position="440"/>
        <end position="464"/>
    </location>
</feature>
<feature type="compositionally biased region" description="Low complexity" evidence="1">
    <location>
        <begin position="560"/>
        <end position="577"/>
    </location>
</feature>
<comment type="caution">
    <text evidence="3">The sequence shown here is derived from an EMBL/GenBank/DDBJ whole genome shotgun (WGS) entry which is preliminary data.</text>
</comment>
<proteinExistence type="predicted"/>
<dbReference type="Pfam" id="PF11737">
    <property type="entry name" value="DUF3300"/>
    <property type="match status" value="1"/>
</dbReference>
<evidence type="ECO:0000313" key="3">
    <source>
        <dbReference type="EMBL" id="TLU67495.1"/>
    </source>
</evidence>
<dbReference type="OrthoDB" id="197257at2"/>
<feature type="region of interest" description="Disordered" evidence="1">
    <location>
        <begin position="379"/>
        <end position="398"/>
    </location>
</feature>
<dbReference type="PANTHER" id="PTHR40269">
    <property type="entry name" value="OUTER MEMBRANE PROTEIN-RELATED"/>
    <property type="match status" value="1"/>
</dbReference>
<keyword evidence="4" id="KW-1185">Reference proteome</keyword>
<evidence type="ECO:0000256" key="2">
    <source>
        <dbReference type="SAM" id="SignalP"/>
    </source>
</evidence>
<dbReference type="AlphaFoldDB" id="A0A5R9IPM8"/>
<dbReference type="EMBL" id="VCBC01000002">
    <property type="protein sequence ID" value="TLU67495.1"/>
    <property type="molecule type" value="Genomic_DNA"/>
</dbReference>
<gene>
    <name evidence="3" type="ORF">FE810_00635</name>
</gene>
<evidence type="ECO:0000256" key="1">
    <source>
        <dbReference type="SAM" id="MobiDB-lite"/>
    </source>
</evidence>
<keyword evidence="2" id="KW-0732">Signal</keyword>
<organism evidence="3 4">
    <name type="scientific">Thalassotalea litorea</name>
    <dbReference type="NCBI Taxonomy" id="2020715"/>
    <lineage>
        <taxon>Bacteria</taxon>
        <taxon>Pseudomonadati</taxon>
        <taxon>Pseudomonadota</taxon>
        <taxon>Gammaproteobacteria</taxon>
        <taxon>Alteromonadales</taxon>
        <taxon>Colwelliaceae</taxon>
        <taxon>Thalassotalea</taxon>
    </lineage>
</organism>
<feature type="compositionally biased region" description="Low complexity" evidence="1">
    <location>
        <begin position="37"/>
        <end position="49"/>
    </location>
</feature>
<feature type="compositionally biased region" description="Polar residues" evidence="1">
    <location>
        <begin position="623"/>
        <end position="639"/>
    </location>
</feature>